<dbReference type="CDD" id="cd06127">
    <property type="entry name" value="DEDDh"/>
    <property type="match status" value="1"/>
</dbReference>
<dbReference type="PANTHER" id="PTHR30231:SF4">
    <property type="entry name" value="PROTEIN NEN2"/>
    <property type="match status" value="1"/>
</dbReference>
<dbReference type="NCBIfam" id="NF005927">
    <property type="entry name" value="PRK07942.1"/>
    <property type="match status" value="1"/>
</dbReference>
<dbReference type="PANTHER" id="PTHR30231">
    <property type="entry name" value="DNA POLYMERASE III SUBUNIT EPSILON"/>
    <property type="match status" value="1"/>
</dbReference>
<name>A0A8I0KPR3_9ACTO</name>
<dbReference type="EMBL" id="JACRUO010000001">
    <property type="protein sequence ID" value="MBD3689165.1"/>
    <property type="molecule type" value="Genomic_DNA"/>
</dbReference>
<dbReference type="AlphaFoldDB" id="A0A8I0KPR3"/>
<comment type="caution">
    <text evidence="5">The sequence shown here is derived from an EMBL/GenBank/DDBJ whole genome shotgun (WGS) entry which is preliminary data.</text>
</comment>
<keyword evidence="1" id="KW-0540">Nuclease</keyword>
<dbReference type="Proteomes" id="UP000627538">
    <property type="component" value="Unassembled WGS sequence"/>
</dbReference>
<dbReference type="GO" id="GO:0005829">
    <property type="term" value="C:cytosol"/>
    <property type="evidence" value="ECO:0007669"/>
    <property type="project" value="TreeGrafter"/>
</dbReference>
<protein>
    <submittedName>
        <fullName evidence="5">DNA polymerase III subunit epsilon</fullName>
    </submittedName>
</protein>
<dbReference type="GO" id="GO:0003676">
    <property type="term" value="F:nucleic acid binding"/>
    <property type="evidence" value="ECO:0007669"/>
    <property type="project" value="InterPro"/>
</dbReference>
<dbReference type="SUPFAM" id="SSF53098">
    <property type="entry name" value="Ribonuclease H-like"/>
    <property type="match status" value="1"/>
</dbReference>
<dbReference type="InterPro" id="IPR036397">
    <property type="entry name" value="RNaseH_sf"/>
</dbReference>
<feature type="domain" description="Exonuclease" evidence="4">
    <location>
        <begin position="8"/>
        <end position="187"/>
    </location>
</feature>
<evidence type="ECO:0000256" key="2">
    <source>
        <dbReference type="ARBA" id="ARBA00022801"/>
    </source>
</evidence>
<sequence>MSRGWEGPLLGFDTETTGARPNQDRVVQVALVERRGARERTRVWLADPGIEIPAGAERVHGISTEKARHEGADRREVVDQVCGYLAAAARAGVPIVIFNATFDLTLIEAEAARVGVPTLIERVGGMPFVIDPLVIDRAKDRFRKGKRRLADMADYYGVRGSETLHDAGADVRQTLAVWDAIVGRYPDLAQTEPEQLMRFQREAHAQWAESMNAWLASRGRTPDAQVAWPMATPTH</sequence>
<dbReference type="SMART" id="SM00479">
    <property type="entry name" value="EXOIII"/>
    <property type="match status" value="1"/>
</dbReference>
<keyword evidence="6" id="KW-1185">Reference proteome</keyword>
<keyword evidence="2" id="KW-0378">Hydrolase</keyword>
<dbReference type="InterPro" id="IPR013520">
    <property type="entry name" value="Ribonucl_H"/>
</dbReference>
<dbReference type="RefSeq" id="WP_191071233.1">
    <property type="nucleotide sequence ID" value="NZ_CP060506.1"/>
</dbReference>
<proteinExistence type="predicted"/>
<organism evidence="5 6">
    <name type="scientific">Nanchangia anserum</name>
    <dbReference type="NCBI Taxonomy" id="2692125"/>
    <lineage>
        <taxon>Bacteria</taxon>
        <taxon>Bacillati</taxon>
        <taxon>Actinomycetota</taxon>
        <taxon>Actinomycetes</taxon>
        <taxon>Actinomycetales</taxon>
        <taxon>Actinomycetaceae</taxon>
        <taxon>Nanchangia</taxon>
    </lineage>
</organism>
<dbReference type="InterPro" id="IPR012337">
    <property type="entry name" value="RNaseH-like_sf"/>
</dbReference>
<evidence type="ECO:0000256" key="3">
    <source>
        <dbReference type="ARBA" id="ARBA00022839"/>
    </source>
</evidence>
<dbReference type="Pfam" id="PF00929">
    <property type="entry name" value="RNase_T"/>
    <property type="match status" value="1"/>
</dbReference>
<gene>
    <name evidence="5" type="ORF">H8R10_02835</name>
</gene>
<accession>A0A8I0KPR3</accession>
<dbReference type="GO" id="GO:0008408">
    <property type="term" value="F:3'-5' exonuclease activity"/>
    <property type="evidence" value="ECO:0007669"/>
    <property type="project" value="TreeGrafter"/>
</dbReference>
<reference evidence="5 6" key="1">
    <citation type="submission" date="2020-08" db="EMBL/GenBank/DDBJ databases">
        <title>Winkia gen. nov., sp. nov., isolated from faeces of the Anser albifrons in China.</title>
        <authorList>
            <person name="Liu Q."/>
        </authorList>
    </citation>
    <scope>NUCLEOTIDE SEQUENCE [LARGE SCALE GENOMIC DNA]</scope>
    <source>
        <strain evidence="5 6">C62</strain>
    </source>
</reference>
<evidence type="ECO:0000313" key="6">
    <source>
        <dbReference type="Proteomes" id="UP000627538"/>
    </source>
</evidence>
<dbReference type="Gene3D" id="3.30.420.10">
    <property type="entry name" value="Ribonuclease H-like superfamily/Ribonuclease H"/>
    <property type="match status" value="1"/>
</dbReference>
<keyword evidence="3" id="KW-0269">Exonuclease</keyword>
<evidence type="ECO:0000256" key="1">
    <source>
        <dbReference type="ARBA" id="ARBA00022722"/>
    </source>
</evidence>
<evidence type="ECO:0000313" key="5">
    <source>
        <dbReference type="EMBL" id="MBD3689165.1"/>
    </source>
</evidence>
<evidence type="ECO:0000259" key="4">
    <source>
        <dbReference type="SMART" id="SM00479"/>
    </source>
</evidence>